<reference evidence="2" key="2">
    <citation type="submission" date="2025-08" db="UniProtKB">
        <authorList>
            <consortium name="RefSeq"/>
        </authorList>
    </citation>
    <scope>IDENTIFICATION</scope>
    <source>
        <tissue evidence="2">Leaf</tissue>
    </source>
</reference>
<name>A0AC58UBG4_TOBAC</name>
<reference evidence="1" key="1">
    <citation type="journal article" date="2014" name="Nat. Commun.">
        <title>The tobacco genome sequence and its comparison with those of tomato and potato.</title>
        <authorList>
            <person name="Sierro N."/>
            <person name="Battey J.N."/>
            <person name="Ouadi S."/>
            <person name="Bakaher N."/>
            <person name="Bovet L."/>
            <person name="Willig A."/>
            <person name="Goepfert S."/>
            <person name="Peitsch M.C."/>
            <person name="Ivanov N.V."/>
        </authorList>
    </citation>
    <scope>NUCLEOTIDE SEQUENCE [LARGE SCALE GENOMIC DNA]</scope>
</reference>
<dbReference type="Proteomes" id="UP000790787">
    <property type="component" value="Chromosome 4"/>
</dbReference>
<proteinExistence type="predicted"/>
<dbReference type="RefSeq" id="XP_075106828.1">
    <property type="nucleotide sequence ID" value="XM_075250727.1"/>
</dbReference>
<evidence type="ECO:0000313" key="1">
    <source>
        <dbReference type="Proteomes" id="UP000790787"/>
    </source>
</evidence>
<sequence>MKLTVEQKSIYDKIISAVNEDKGGLFFLYDHGGTGKTFIWKTLSFGVRSKGDIVINVASSSIASLLLPGGRTAHSRFAILLNPTKDSTCNIKQALDQTLRDILRFKDPSILDRPFGGIPNHSIALKVGVPVMLLRNIDQSSGLCNGTRLIITKLENRVIEAKVLLGKMAGDKVFIPRMTLTPSDTRIPFKFQRRQFLVILSFAMTINKSQCQSLCNVGLFLKKHVFAHGQLYVALSRATSRKGLKILCYDEDGKITKEATNIVYKEVFQNLEDISFE</sequence>
<gene>
    <name evidence="2" type="primary">LOC107832100</name>
</gene>
<organism evidence="1 2">
    <name type="scientific">Nicotiana tabacum</name>
    <name type="common">Common tobacco</name>
    <dbReference type="NCBI Taxonomy" id="4097"/>
    <lineage>
        <taxon>Eukaryota</taxon>
        <taxon>Viridiplantae</taxon>
        <taxon>Streptophyta</taxon>
        <taxon>Embryophyta</taxon>
        <taxon>Tracheophyta</taxon>
        <taxon>Spermatophyta</taxon>
        <taxon>Magnoliopsida</taxon>
        <taxon>eudicotyledons</taxon>
        <taxon>Gunneridae</taxon>
        <taxon>Pentapetalae</taxon>
        <taxon>asterids</taxon>
        <taxon>lamiids</taxon>
        <taxon>Solanales</taxon>
        <taxon>Solanaceae</taxon>
        <taxon>Nicotianoideae</taxon>
        <taxon>Nicotianeae</taxon>
        <taxon>Nicotiana</taxon>
    </lineage>
</organism>
<accession>A0AC58UBG4</accession>
<protein>
    <submittedName>
        <fullName evidence="2">Uncharacterized protein LOC107832100</fullName>
    </submittedName>
</protein>
<keyword evidence="1" id="KW-1185">Reference proteome</keyword>
<evidence type="ECO:0000313" key="2">
    <source>
        <dbReference type="RefSeq" id="XP_075106828.1"/>
    </source>
</evidence>